<feature type="transmembrane region" description="Helical" evidence="7">
    <location>
        <begin position="127"/>
        <end position="147"/>
    </location>
</feature>
<protein>
    <submittedName>
        <fullName evidence="9">Putative ATPbinding transport protein</fullName>
    </submittedName>
</protein>
<reference evidence="9" key="2">
    <citation type="journal article" date="2013" name="Biotechnol. Biofuels">
        <title>Mining for hemicellulases in the fungus-growing termite Pseudacanthotermes militaris using functional metagenomics.</title>
        <authorList>
            <person name="Bastien G."/>
            <person name="Arnal G."/>
            <person name="Bozonnet S."/>
            <person name="Laguerre S."/>
            <person name="Ferreira F."/>
            <person name="Faure R."/>
            <person name="Henrissat B."/>
            <person name="Lefevre F."/>
            <person name="Robe P."/>
            <person name="Bouchez O."/>
            <person name="Noirot C."/>
            <person name="Dumon C."/>
            <person name="O'Donohue M."/>
        </authorList>
    </citation>
    <scope>NUCLEOTIDE SEQUENCE</scope>
</reference>
<feature type="domain" description="ABC transmembrane type-1" evidence="8">
    <location>
        <begin position="90"/>
        <end position="304"/>
    </location>
</feature>
<evidence type="ECO:0000256" key="2">
    <source>
        <dbReference type="ARBA" id="ARBA00022448"/>
    </source>
</evidence>
<evidence type="ECO:0000256" key="6">
    <source>
        <dbReference type="ARBA" id="ARBA00023136"/>
    </source>
</evidence>
<keyword evidence="3" id="KW-1003">Cell membrane</keyword>
<feature type="transmembrane region" description="Helical" evidence="7">
    <location>
        <begin position="32"/>
        <end position="60"/>
    </location>
</feature>
<feature type="transmembrane region" description="Helical" evidence="7">
    <location>
        <begin position="179"/>
        <end position="201"/>
    </location>
</feature>
<evidence type="ECO:0000256" key="3">
    <source>
        <dbReference type="ARBA" id="ARBA00022475"/>
    </source>
</evidence>
<dbReference type="PROSITE" id="PS50928">
    <property type="entry name" value="ABC_TM1"/>
    <property type="match status" value="1"/>
</dbReference>
<dbReference type="InterPro" id="IPR051393">
    <property type="entry name" value="ABC_transporter_permease"/>
</dbReference>
<dbReference type="InterPro" id="IPR035906">
    <property type="entry name" value="MetI-like_sf"/>
</dbReference>
<keyword evidence="4 7" id="KW-0812">Transmembrane</keyword>
<dbReference type="GO" id="GO:0005886">
    <property type="term" value="C:plasma membrane"/>
    <property type="evidence" value="ECO:0007669"/>
    <property type="project" value="UniProtKB-SubCell"/>
</dbReference>
<dbReference type="GO" id="GO:0055085">
    <property type="term" value="P:transmembrane transport"/>
    <property type="evidence" value="ECO:0007669"/>
    <property type="project" value="InterPro"/>
</dbReference>
<dbReference type="PANTHER" id="PTHR30193:SF37">
    <property type="entry name" value="INNER MEMBRANE ABC TRANSPORTER PERMEASE PROTEIN YCJO"/>
    <property type="match status" value="1"/>
</dbReference>
<dbReference type="PANTHER" id="PTHR30193">
    <property type="entry name" value="ABC TRANSPORTER PERMEASE PROTEIN"/>
    <property type="match status" value="1"/>
</dbReference>
<gene>
    <name evidence="9" type="ORF">BN138_72</name>
</gene>
<feature type="transmembrane region" description="Helical" evidence="7">
    <location>
        <begin position="283"/>
        <end position="308"/>
    </location>
</feature>
<reference evidence="9" key="1">
    <citation type="submission" date="2012-10" db="EMBL/GenBank/DDBJ databases">
        <authorList>
            <person name="Sandrine L."/>
        </authorList>
    </citation>
    <scope>NUCLEOTIDE SEQUENCE</scope>
</reference>
<name>S0DDT9_9ZZZZ</name>
<dbReference type="Gene3D" id="1.10.3720.10">
    <property type="entry name" value="MetI-like"/>
    <property type="match status" value="1"/>
</dbReference>
<keyword evidence="2" id="KW-0813">Transport</keyword>
<evidence type="ECO:0000313" key="9">
    <source>
        <dbReference type="EMBL" id="CCO20884.1"/>
    </source>
</evidence>
<evidence type="ECO:0000259" key="8">
    <source>
        <dbReference type="PROSITE" id="PS50928"/>
    </source>
</evidence>
<evidence type="ECO:0000256" key="1">
    <source>
        <dbReference type="ARBA" id="ARBA00004651"/>
    </source>
</evidence>
<keyword evidence="6 7" id="KW-0472">Membrane</keyword>
<evidence type="ECO:0000256" key="5">
    <source>
        <dbReference type="ARBA" id="ARBA00022989"/>
    </source>
</evidence>
<organism evidence="9">
    <name type="scientific">termite gut metagenome</name>
    <dbReference type="NCBI Taxonomy" id="433724"/>
    <lineage>
        <taxon>unclassified sequences</taxon>
        <taxon>metagenomes</taxon>
        <taxon>organismal metagenomes</taxon>
    </lineage>
</organism>
<accession>S0DDT9</accession>
<dbReference type="SUPFAM" id="SSF161098">
    <property type="entry name" value="MetI-like"/>
    <property type="match status" value="1"/>
</dbReference>
<dbReference type="AlphaFoldDB" id="S0DDT9"/>
<proteinExistence type="predicted"/>
<feature type="transmembrane region" description="Helical" evidence="7">
    <location>
        <begin position="93"/>
        <end position="115"/>
    </location>
</feature>
<sequence length="316" mass="35254">MTALPHREKGGPFVQKRGEGVLERLRRNKRTICLFVLPALLGYLLVFAFPILSSVVMSFFKWDVGGMQKFLGITNYSKLFTTDNIFQQSIWHVLYSALLCLVAQAPLSILLAYLLTRIKRLRNFFKVVFFVPNMVSSAAIGILWIFIYNPQFGLLNSALGGIGLGGLARAWLGDPATALTAVILATCWQFIGYHMIIYLAAMQNISESINEAAEIDGASAWQSFWRITMPLLAPILKIDFVLIVTGSLRIFDVVYVMTTGGPNHASEMIATHMYTRTFKGMEFGYGSAMSVLLIIMCLLITGVLNLAFRRVESLEE</sequence>
<comment type="subcellular location">
    <subcellularLocation>
        <location evidence="1">Cell membrane</location>
        <topology evidence="1">Multi-pass membrane protein</topology>
    </subcellularLocation>
</comment>
<evidence type="ECO:0000256" key="4">
    <source>
        <dbReference type="ARBA" id="ARBA00022692"/>
    </source>
</evidence>
<dbReference type="EMBL" id="HF548273">
    <property type="protein sequence ID" value="CCO20884.1"/>
    <property type="molecule type" value="Genomic_DNA"/>
</dbReference>
<keyword evidence="5 7" id="KW-1133">Transmembrane helix</keyword>
<evidence type="ECO:0000256" key="7">
    <source>
        <dbReference type="SAM" id="Phobius"/>
    </source>
</evidence>
<dbReference type="Pfam" id="PF00528">
    <property type="entry name" value="BPD_transp_1"/>
    <property type="match status" value="1"/>
</dbReference>
<dbReference type="CDD" id="cd06261">
    <property type="entry name" value="TM_PBP2"/>
    <property type="match status" value="1"/>
</dbReference>
<dbReference type="InterPro" id="IPR000515">
    <property type="entry name" value="MetI-like"/>
</dbReference>